<evidence type="ECO:0000313" key="1">
    <source>
        <dbReference type="EMBL" id="GAA4632492.1"/>
    </source>
</evidence>
<comment type="caution">
    <text evidence="1">The sequence shown here is derived from an EMBL/GenBank/DDBJ whole genome shotgun (WGS) entry which is preliminary data.</text>
</comment>
<keyword evidence="2" id="KW-1185">Reference proteome</keyword>
<organism evidence="1 2">
    <name type="scientific">Actinoallomurus vinaceus</name>
    <dbReference type="NCBI Taxonomy" id="1080074"/>
    <lineage>
        <taxon>Bacteria</taxon>
        <taxon>Bacillati</taxon>
        <taxon>Actinomycetota</taxon>
        <taxon>Actinomycetes</taxon>
        <taxon>Streptosporangiales</taxon>
        <taxon>Thermomonosporaceae</taxon>
        <taxon>Actinoallomurus</taxon>
    </lineage>
</organism>
<name>A0ABP8UL07_9ACTN</name>
<reference evidence="2" key="1">
    <citation type="journal article" date="2019" name="Int. J. Syst. Evol. Microbiol.">
        <title>The Global Catalogue of Microorganisms (GCM) 10K type strain sequencing project: providing services to taxonomists for standard genome sequencing and annotation.</title>
        <authorList>
            <consortium name="The Broad Institute Genomics Platform"/>
            <consortium name="The Broad Institute Genome Sequencing Center for Infectious Disease"/>
            <person name="Wu L."/>
            <person name="Ma J."/>
        </authorList>
    </citation>
    <scope>NUCLEOTIDE SEQUENCE [LARGE SCALE GENOMIC DNA]</scope>
    <source>
        <strain evidence="2">JCM 17939</strain>
    </source>
</reference>
<protein>
    <submittedName>
        <fullName evidence="1">Uncharacterized protein</fullName>
    </submittedName>
</protein>
<dbReference type="EMBL" id="BAABHK010000010">
    <property type="protein sequence ID" value="GAA4632492.1"/>
    <property type="molecule type" value="Genomic_DNA"/>
</dbReference>
<proteinExistence type="predicted"/>
<dbReference type="Proteomes" id="UP001501442">
    <property type="component" value="Unassembled WGS sequence"/>
</dbReference>
<accession>A0ABP8UL07</accession>
<sequence>MDTEASAADSRTGLNSGDDLRIQLATALGTVILSAGTLLAAPAAGAADYPVSTFDVTVGNTYTRGTITWYNRSVVVAGEHKSVDQNYCRGTSAFALAANGEELARGYSDDNVCGTSAKFSFTVTTYAPGGPAIVRVCLDDGAKTPPVTYLRCERYGR</sequence>
<gene>
    <name evidence="1" type="ORF">GCM10023196_066170</name>
</gene>
<evidence type="ECO:0000313" key="2">
    <source>
        <dbReference type="Proteomes" id="UP001501442"/>
    </source>
</evidence>